<reference evidence="4 5" key="1">
    <citation type="journal article" date="2021" name="Comput. Struct. Biotechnol. J.">
        <title>De novo genome assembly of the potent medicinal plant Rehmannia glutinosa using nanopore technology.</title>
        <authorList>
            <person name="Ma L."/>
            <person name="Dong C."/>
            <person name="Song C."/>
            <person name="Wang X."/>
            <person name="Zheng X."/>
            <person name="Niu Y."/>
            <person name="Chen S."/>
            <person name="Feng W."/>
        </authorList>
    </citation>
    <scope>NUCLEOTIDE SEQUENCE [LARGE SCALE GENOMIC DNA]</scope>
    <source>
        <strain evidence="4">DH-2019</strain>
    </source>
</reference>
<evidence type="ECO:0000313" key="5">
    <source>
        <dbReference type="Proteomes" id="UP001318860"/>
    </source>
</evidence>
<dbReference type="InterPro" id="IPR000340">
    <property type="entry name" value="Dual-sp_phosphatase_cat-dom"/>
</dbReference>
<feature type="domain" description="Tyrosine specific protein phosphatases" evidence="3">
    <location>
        <begin position="156"/>
        <end position="215"/>
    </location>
</feature>
<sequence>MGVGLSVLIGLKAATLFIFFASLKIFRFTLLSIPFLYASLISLLVAVASHPSINLPILLGKGSDGKFPIWALIMFSPYLYFVRAFSAIRRFTSGEAPYTEIFEGLYVGGWPYSTDKLPPGNPAIIDCTCELPRKNELSGHAYLCIPTWDTRAPQPAEIETAVNWACRKRAQKTPIFIHCAYGHGRSVAVMCALLVALGLAEDWKSAEKIIKEKRPYIRLNALHRKALEEWSKNRLSTPKRNGGFGASSVILSSSASGQS</sequence>
<name>A0ABR0VPH3_REHGL</name>
<evidence type="ECO:0000256" key="2">
    <source>
        <dbReference type="SAM" id="Phobius"/>
    </source>
</evidence>
<accession>A0ABR0VPH3</accession>
<dbReference type="InterPro" id="IPR020422">
    <property type="entry name" value="TYR_PHOSPHATASE_DUAL_dom"/>
</dbReference>
<feature type="transmembrane region" description="Helical" evidence="2">
    <location>
        <begin position="6"/>
        <end position="23"/>
    </location>
</feature>
<dbReference type="Gene3D" id="3.90.190.10">
    <property type="entry name" value="Protein tyrosine phosphatase superfamily"/>
    <property type="match status" value="1"/>
</dbReference>
<dbReference type="Pfam" id="PF00782">
    <property type="entry name" value="DSPc"/>
    <property type="match status" value="1"/>
</dbReference>
<dbReference type="CDD" id="cd14527">
    <property type="entry name" value="DSP_bac"/>
    <property type="match status" value="1"/>
</dbReference>
<keyword evidence="2" id="KW-0812">Transmembrane</keyword>
<evidence type="ECO:0000256" key="1">
    <source>
        <dbReference type="SAM" id="MobiDB-lite"/>
    </source>
</evidence>
<dbReference type="PANTHER" id="PTHR47216:SF4">
    <property type="entry name" value="OS01G0859400 PROTEIN"/>
    <property type="match status" value="1"/>
</dbReference>
<dbReference type="Proteomes" id="UP001318860">
    <property type="component" value="Unassembled WGS sequence"/>
</dbReference>
<feature type="transmembrane region" description="Helical" evidence="2">
    <location>
        <begin position="30"/>
        <end position="47"/>
    </location>
</feature>
<feature type="transmembrane region" description="Helical" evidence="2">
    <location>
        <begin position="67"/>
        <end position="85"/>
    </location>
</feature>
<comment type="caution">
    <text evidence="4">The sequence shown here is derived from an EMBL/GenBank/DDBJ whole genome shotgun (WGS) entry which is preliminary data.</text>
</comment>
<keyword evidence="2" id="KW-1133">Transmembrane helix</keyword>
<dbReference type="SMART" id="SM00195">
    <property type="entry name" value="DSPc"/>
    <property type="match status" value="1"/>
</dbReference>
<dbReference type="SUPFAM" id="SSF52799">
    <property type="entry name" value="(Phosphotyrosine protein) phosphatases II"/>
    <property type="match status" value="1"/>
</dbReference>
<gene>
    <name evidence="4" type="ORF">DH2020_030276</name>
</gene>
<proteinExistence type="predicted"/>
<evidence type="ECO:0000313" key="4">
    <source>
        <dbReference type="EMBL" id="KAK6136004.1"/>
    </source>
</evidence>
<organism evidence="4 5">
    <name type="scientific">Rehmannia glutinosa</name>
    <name type="common">Chinese foxglove</name>
    <dbReference type="NCBI Taxonomy" id="99300"/>
    <lineage>
        <taxon>Eukaryota</taxon>
        <taxon>Viridiplantae</taxon>
        <taxon>Streptophyta</taxon>
        <taxon>Embryophyta</taxon>
        <taxon>Tracheophyta</taxon>
        <taxon>Spermatophyta</taxon>
        <taxon>Magnoliopsida</taxon>
        <taxon>eudicotyledons</taxon>
        <taxon>Gunneridae</taxon>
        <taxon>Pentapetalae</taxon>
        <taxon>asterids</taxon>
        <taxon>lamiids</taxon>
        <taxon>Lamiales</taxon>
        <taxon>Orobanchaceae</taxon>
        <taxon>Rehmannieae</taxon>
        <taxon>Rehmannia</taxon>
    </lineage>
</organism>
<feature type="compositionally biased region" description="Low complexity" evidence="1">
    <location>
        <begin position="247"/>
        <end position="259"/>
    </location>
</feature>
<dbReference type="InterPro" id="IPR029021">
    <property type="entry name" value="Prot-tyrosine_phosphatase-like"/>
</dbReference>
<protein>
    <recommendedName>
        <fullName evidence="3">Tyrosine specific protein phosphatases domain-containing protein</fullName>
    </recommendedName>
</protein>
<feature type="region of interest" description="Disordered" evidence="1">
    <location>
        <begin position="237"/>
        <end position="259"/>
    </location>
</feature>
<dbReference type="InterPro" id="IPR000387">
    <property type="entry name" value="Tyr_Pase_dom"/>
</dbReference>
<evidence type="ECO:0000259" key="3">
    <source>
        <dbReference type="PROSITE" id="PS50056"/>
    </source>
</evidence>
<keyword evidence="2" id="KW-0472">Membrane</keyword>
<dbReference type="PANTHER" id="PTHR47216">
    <property type="match status" value="1"/>
</dbReference>
<dbReference type="EMBL" id="JABTTQ020001058">
    <property type="protein sequence ID" value="KAK6136004.1"/>
    <property type="molecule type" value="Genomic_DNA"/>
</dbReference>
<dbReference type="PROSITE" id="PS50056">
    <property type="entry name" value="TYR_PHOSPHATASE_2"/>
    <property type="match status" value="1"/>
</dbReference>
<keyword evidence="5" id="KW-1185">Reference proteome</keyword>